<sequence>TICSYVYETVLISLIVLQILNKKNWYLTVQKKSNPLSLYVIYHVRVNFTLRVGFTNRVYFEIEATKDSPRFASSSRKRKGRIYLSKIIFDF</sequence>
<reference evidence="1" key="1">
    <citation type="journal article" date="2023" name="IScience">
        <title>Live-bearing cockroach genome reveals convergent evolutionary mechanisms linked to viviparity in insects and beyond.</title>
        <authorList>
            <person name="Fouks B."/>
            <person name="Harrison M.C."/>
            <person name="Mikhailova A.A."/>
            <person name="Marchal E."/>
            <person name="English S."/>
            <person name="Carruthers M."/>
            <person name="Jennings E.C."/>
            <person name="Chiamaka E.L."/>
            <person name="Frigard R.A."/>
            <person name="Pippel M."/>
            <person name="Attardo G.M."/>
            <person name="Benoit J.B."/>
            <person name="Bornberg-Bauer E."/>
            <person name="Tobe S.S."/>
        </authorList>
    </citation>
    <scope>NUCLEOTIDE SEQUENCE</scope>
    <source>
        <strain evidence="1">Stay&amp;Tobe</strain>
    </source>
</reference>
<name>A0AAD7ZWF4_DIPPU</name>
<accession>A0AAD7ZWF4</accession>
<dbReference type="Proteomes" id="UP001233999">
    <property type="component" value="Unassembled WGS sequence"/>
</dbReference>
<feature type="non-terminal residue" evidence="1">
    <location>
        <position position="1"/>
    </location>
</feature>
<proteinExistence type="predicted"/>
<dbReference type="AlphaFoldDB" id="A0AAD7ZWF4"/>
<evidence type="ECO:0000313" key="1">
    <source>
        <dbReference type="EMBL" id="KAJ9587925.1"/>
    </source>
</evidence>
<comment type="caution">
    <text evidence="1">The sequence shown here is derived from an EMBL/GenBank/DDBJ whole genome shotgun (WGS) entry which is preliminary data.</text>
</comment>
<gene>
    <name evidence="1" type="ORF">L9F63_018628</name>
</gene>
<protein>
    <submittedName>
        <fullName evidence="1">Uncharacterized protein</fullName>
    </submittedName>
</protein>
<feature type="non-terminal residue" evidence="1">
    <location>
        <position position="91"/>
    </location>
</feature>
<evidence type="ECO:0000313" key="2">
    <source>
        <dbReference type="Proteomes" id="UP001233999"/>
    </source>
</evidence>
<dbReference type="EMBL" id="JASPKZ010006047">
    <property type="protein sequence ID" value="KAJ9587925.1"/>
    <property type="molecule type" value="Genomic_DNA"/>
</dbReference>
<keyword evidence="2" id="KW-1185">Reference proteome</keyword>
<organism evidence="1 2">
    <name type="scientific">Diploptera punctata</name>
    <name type="common">Pacific beetle cockroach</name>
    <dbReference type="NCBI Taxonomy" id="6984"/>
    <lineage>
        <taxon>Eukaryota</taxon>
        <taxon>Metazoa</taxon>
        <taxon>Ecdysozoa</taxon>
        <taxon>Arthropoda</taxon>
        <taxon>Hexapoda</taxon>
        <taxon>Insecta</taxon>
        <taxon>Pterygota</taxon>
        <taxon>Neoptera</taxon>
        <taxon>Polyneoptera</taxon>
        <taxon>Dictyoptera</taxon>
        <taxon>Blattodea</taxon>
        <taxon>Blaberoidea</taxon>
        <taxon>Blaberidae</taxon>
        <taxon>Diplopterinae</taxon>
        <taxon>Diploptera</taxon>
    </lineage>
</organism>
<reference evidence="1" key="2">
    <citation type="submission" date="2023-05" db="EMBL/GenBank/DDBJ databases">
        <authorList>
            <person name="Fouks B."/>
        </authorList>
    </citation>
    <scope>NUCLEOTIDE SEQUENCE</scope>
    <source>
        <strain evidence="1">Stay&amp;Tobe</strain>
        <tissue evidence="1">Testes</tissue>
    </source>
</reference>